<comment type="caution">
    <text evidence="1">The sequence shown here is derived from an EMBL/GenBank/DDBJ whole genome shotgun (WGS) entry which is preliminary data.</text>
</comment>
<evidence type="ECO:0000313" key="1">
    <source>
        <dbReference type="EMBL" id="HGZ11175.1"/>
    </source>
</evidence>
<name>A0A7C5AL16_9BACT</name>
<dbReference type="EMBL" id="DTKJ01000019">
    <property type="protein sequence ID" value="HGZ11175.1"/>
    <property type="molecule type" value="Genomic_DNA"/>
</dbReference>
<organism evidence="1">
    <name type="scientific">Desulfobacca acetoxidans</name>
    <dbReference type="NCBI Taxonomy" id="60893"/>
    <lineage>
        <taxon>Bacteria</taxon>
        <taxon>Pseudomonadati</taxon>
        <taxon>Thermodesulfobacteriota</taxon>
        <taxon>Desulfobaccia</taxon>
        <taxon>Desulfobaccales</taxon>
        <taxon>Desulfobaccaceae</taxon>
        <taxon>Desulfobacca</taxon>
    </lineage>
</organism>
<dbReference type="AlphaFoldDB" id="A0A7C5AL16"/>
<proteinExistence type="predicted"/>
<accession>A0A7C5AL16</accession>
<protein>
    <submittedName>
        <fullName evidence="1">Uncharacterized protein</fullName>
    </submittedName>
</protein>
<reference evidence="1" key="1">
    <citation type="journal article" date="2020" name="mSystems">
        <title>Genome- and Community-Level Interaction Insights into Carbon Utilization and Element Cycling Functions of Hydrothermarchaeota in Hydrothermal Sediment.</title>
        <authorList>
            <person name="Zhou Z."/>
            <person name="Liu Y."/>
            <person name="Xu W."/>
            <person name="Pan J."/>
            <person name="Luo Z.H."/>
            <person name="Li M."/>
        </authorList>
    </citation>
    <scope>NUCLEOTIDE SEQUENCE [LARGE SCALE GENOMIC DNA]</scope>
    <source>
        <strain evidence="1">SpSt-853</strain>
    </source>
</reference>
<gene>
    <name evidence="1" type="ORF">ENW48_03025</name>
</gene>
<sequence length="336" mass="37902">MLKNKASPPQVTVAFSSHRLETLPHAVREMATHGAIVLEEPQEPDFPAFLAGELSAQEYLEDKEVEFPLFARHQLELLRKMHRKGKAILQVEPYLERLIKIHQSLAAGMPRAQVEGQPELKEVYAAESRASRALLTFYTLAHTAPFPRVVAAVREFAQADAARFRLRDRLRAEALVPLADQYPRLYVEAGYIHLHLIKALVRQSRGRVQVRPLFLLAAPSLKAIKRPRPLGPGDLLTLRYIFGVPTSPATANLLAARSLIHIKLLGKKELVPKNHPHPHLTDEIRAWRLTEPLSFEDCAKLYPQVRRLSPNEAVAMVEKYLKLGEQAGRRPDTPCS</sequence>